<dbReference type="InterPro" id="IPR014729">
    <property type="entry name" value="Rossmann-like_a/b/a_fold"/>
</dbReference>
<protein>
    <submittedName>
        <fullName evidence="1">Uncharacterized protein</fullName>
    </submittedName>
</protein>
<name>X1IPX1_9ZZZZ</name>
<dbReference type="SUPFAM" id="SSF52402">
    <property type="entry name" value="Adenine nucleotide alpha hydrolases-like"/>
    <property type="match status" value="1"/>
</dbReference>
<reference evidence="1" key="1">
    <citation type="journal article" date="2014" name="Front. Microbiol.">
        <title>High frequency of phylogenetically diverse reductive dehalogenase-homologous genes in deep subseafloor sedimentary metagenomes.</title>
        <authorList>
            <person name="Kawai M."/>
            <person name="Futagami T."/>
            <person name="Toyoda A."/>
            <person name="Takaki Y."/>
            <person name="Nishi S."/>
            <person name="Hori S."/>
            <person name="Arai W."/>
            <person name="Tsubouchi T."/>
            <person name="Morono Y."/>
            <person name="Uchiyama I."/>
            <person name="Ito T."/>
            <person name="Fujiyama A."/>
            <person name="Inagaki F."/>
            <person name="Takami H."/>
        </authorList>
    </citation>
    <scope>NUCLEOTIDE SEQUENCE</scope>
    <source>
        <strain evidence="1">Expedition CK06-06</strain>
    </source>
</reference>
<dbReference type="AlphaFoldDB" id="X1IPX1"/>
<dbReference type="InterPro" id="IPR004506">
    <property type="entry name" value="MnmA-like"/>
</dbReference>
<organism evidence="1">
    <name type="scientific">marine sediment metagenome</name>
    <dbReference type="NCBI Taxonomy" id="412755"/>
    <lineage>
        <taxon>unclassified sequences</taxon>
        <taxon>metagenomes</taxon>
        <taxon>ecological metagenomes</taxon>
    </lineage>
</organism>
<dbReference type="Gene3D" id="3.40.50.620">
    <property type="entry name" value="HUPs"/>
    <property type="match status" value="1"/>
</dbReference>
<dbReference type="GO" id="GO:0016740">
    <property type="term" value="F:transferase activity"/>
    <property type="evidence" value="ECO:0007669"/>
    <property type="project" value="InterPro"/>
</dbReference>
<dbReference type="CDD" id="cd01998">
    <property type="entry name" value="MnmA_TRMU-like"/>
    <property type="match status" value="1"/>
</dbReference>
<dbReference type="Pfam" id="PF03054">
    <property type="entry name" value="tRNA_Me_trans"/>
    <property type="match status" value="1"/>
</dbReference>
<feature type="non-terminal residue" evidence="1">
    <location>
        <position position="1"/>
    </location>
</feature>
<dbReference type="GO" id="GO:0002143">
    <property type="term" value="P:tRNA wobble position uridine thiolation"/>
    <property type="evidence" value="ECO:0007669"/>
    <property type="project" value="TreeGrafter"/>
</dbReference>
<dbReference type="PANTHER" id="PTHR11933:SF5">
    <property type="entry name" value="MITOCHONDRIAL TRNA-SPECIFIC 2-THIOURIDYLASE 1"/>
    <property type="match status" value="1"/>
</dbReference>
<accession>X1IPX1</accession>
<dbReference type="EMBL" id="BARU01042335">
    <property type="protein sequence ID" value="GAH83752.1"/>
    <property type="molecule type" value="Genomic_DNA"/>
</dbReference>
<feature type="non-terminal residue" evidence="1">
    <location>
        <position position="209"/>
    </location>
</feature>
<proteinExistence type="predicted"/>
<evidence type="ECO:0000313" key="1">
    <source>
        <dbReference type="EMBL" id="GAH83752.1"/>
    </source>
</evidence>
<dbReference type="PANTHER" id="PTHR11933">
    <property type="entry name" value="TRNA 5-METHYLAMINOMETHYL-2-THIOURIDYLATE -METHYLTRANSFERASE"/>
    <property type="match status" value="1"/>
</dbReference>
<gene>
    <name evidence="1" type="ORF">S03H2_65072</name>
</gene>
<sequence length="209" mass="23889">ICAISGGVDSSVAAALLKKQGFDVIGVFMKLWPEKYFSLNVQKRVKKITKKLSIPFLVFDFSKEFKKKVVDYFLAEYQRGRTPNPCVGCNQDLKFGIFLKKALALGADYIATGHYARIKNVKLLVAKDKEKDQSYFLYNLTQKQLKKILFPIGNHTKSKVKKLAKDFKIADLVRPESRDICFLKGKHQDFFKKHLRLKPGPILNTSGKR</sequence>
<comment type="caution">
    <text evidence="1">The sequence shown here is derived from an EMBL/GenBank/DDBJ whole genome shotgun (WGS) entry which is preliminary data.</text>
</comment>